<sequence>MKNGDADASAGPQGEAARRDSTIEWDDAGMATNFANVVNIQGTREQIELFFGTNRTWNIKDDAALRVELTNRMILTPLAAKRLHAILTRVLREYEQRHGALKVDGG</sequence>
<evidence type="ECO:0000313" key="2">
    <source>
        <dbReference type="EMBL" id="SFI39316.1"/>
    </source>
</evidence>
<dbReference type="AlphaFoldDB" id="A0A1I3HU63"/>
<evidence type="ECO:0000313" key="3">
    <source>
        <dbReference type="Proteomes" id="UP000199377"/>
    </source>
</evidence>
<dbReference type="InterPro" id="IPR021857">
    <property type="entry name" value="DUF3467"/>
</dbReference>
<dbReference type="RefSeq" id="WP_092860531.1">
    <property type="nucleotide sequence ID" value="NZ_FOQH01000006.1"/>
</dbReference>
<dbReference type="EMBL" id="FOQH01000006">
    <property type="protein sequence ID" value="SFI39316.1"/>
    <property type="molecule type" value="Genomic_DNA"/>
</dbReference>
<evidence type="ECO:0008006" key="4">
    <source>
        <dbReference type="Google" id="ProtNLM"/>
    </source>
</evidence>
<accession>A0A1I3HU63</accession>
<reference evidence="2 3" key="1">
    <citation type="submission" date="2016-10" db="EMBL/GenBank/DDBJ databases">
        <authorList>
            <person name="de Groot N.N."/>
        </authorList>
    </citation>
    <scope>NUCLEOTIDE SEQUENCE [LARGE SCALE GENOMIC DNA]</scope>
    <source>
        <strain evidence="2 3">CGMCC 1.11030</strain>
    </source>
</reference>
<keyword evidence="3" id="KW-1185">Reference proteome</keyword>
<evidence type="ECO:0000256" key="1">
    <source>
        <dbReference type="SAM" id="MobiDB-lite"/>
    </source>
</evidence>
<dbReference type="Pfam" id="PF11950">
    <property type="entry name" value="DUF3467"/>
    <property type="match status" value="1"/>
</dbReference>
<feature type="region of interest" description="Disordered" evidence="1">
    <location>
        <begin position="1"/>
        <end position="21"/>
    </location>
</feature>
<dbReference type="OrthoDB" id="9798280at2"/>
<dbReference type="Proteomes" id="UP000199377">
    <property type="component" value="Unassembled WGS sequence"/>
</dbReference>
<proteinExistence type="predicted"/>
<gene>
    <name evidence="2" type="ORF">SAMN05216258_106179</name>
</gene>
<protein>
    <recommendedName>
        <fullName evidence="4">DUF3467 domain-containing protein</fullName>
    </recommendedName>
</protein>
<organism evidence="2 3">
    <name type="scientific">Albimonas pacifica</name>
    <dbReference type="NCBI Taxonomy" id="1114924"/>
    <lineage>
        <taxon>Bacteria</taxon>
        <taxon>Pseudomonadati</taxon>
        <taxon>Pseudomonadota</taxon>
        <taxon>Alphaproteobacteria</taxon>
        <taxon>Rhodobacterales</taxon>
        <taxon>Paracoccaceae</taxon>
        <taxon>Albimonas</taxon>
    </lineage>
</organism>
<name>A0A1I3HU63_9RHOB</name>
<dbReference type="STRING" id="1114924.SAMN05216258_106179"/>